<dbReference type="Proteomes" id="UP001498469">
    <property type="component" value="Unassembled WGS sequence"/>
</dbReference>
<evidence type="ECO:0000313" key="3">
    <source>
        <dbReference type="EMBL" id="MEF2113595.1"/>
    </source>
</evidence>
<dbReference type="RefSeq" id="WP_216253627.1">
    <property type="nucleotide sequence ID" value="NZ_JAZHFS010000014.1"/>
</dbReference>
<reference evidence="3 4" key="1">
    <citation type="submission" date="2023-11" db="EMBL/GenBank/DDBJ databases">
        <title>Draft genome sequence of a psychrophilic Clostridium strain from permafrost water brine.</title>
        <authorList>
            <person name="Shcherbakova V.A."/>
            <person name="Trubitsyn V.E."/>
            <person name="Zakharyuk A.G."/>
        </authorList>
    </citation>
    <scope>NUCLEOTIDE SEQUENCE [LARGE SCALE GENOMIC DNA]</scope>
    <source>
        <strain evidence="3 4">14F</strain>
    </source>
</reference>
<organism evidence="3 4">
    <name type="scientific">Clostridium frigoriphilum</name>
    <dbReference type="NCBI Taxonomy" id="443253"/>
    <lineage>
        <taxon>Bacteria</taxon>
        <taxon>Bacillati</taxon>
        <taxon>Bacillota</taxon>
        <taxon>Clostridia</taxon>
        <taxon>Eubacteriales</taxon>
        <taxon>Clostridiaceae</taxon>
        <taxon>Clostridium</taxon>
    </lineage>
</organism>
<comment type="caution">
    <text evidence="3">The sequence shown here is derived from an EMBL/GenBank/DDBJ whole genome shotgun (WGS) entry which is preliminary data.</text>
</comment>
<proteinExistence type="predicted"/>
<keyword evidence="4" id="KW-1185">Reference proteome</keyword>
<evidence type="ECO:0000256" key="2">
    <source>
        <dbReference type="SAM" id="Phobius"/>
    </source>
</evidence>
<sequence length="146" mass="15883">MKKLSKILSILLMVALLVTINFDVYAKSRSGGFKSSGSHSSSSSKSSSSSSSGGFKSSNSYTKPSTATTDKTSTSTDKSTSTNSNSATQTPIVGSNNNYSNNNHRSFIPMMFFGNSFGSSIFRYAGLIIILLIMFYAYRFIKRKRK</sequence>
<keyword evidence="2" id="KW-1133">Transmembrane helix</keyword>
<keyword evidence="2" id="KW-0472">Membrane</keyword>
<keyword evidence="2" id="KW-0812">Transmembrane</keyword>
<feature type="transmembrane region" description="Helical" evidence="2">
    <location>
        <begin position="121"/>
        <end position="141"/>
    </location>
</feature>
<protein>
    <recommendedName>
        <fullName evidence="5">LPXTG-motif cell wall anchor domain-containing protein</fullName>
    </recommendedName>
</protein>
<dbReference type="EMBL" id="JAZHFS010000014">
    <property type="protein sequence ID" value="MEF2113595.1"/>
    <property type="molecule type" value="Genomic_DNA"/>
</dbReference>
<evidence type="ECO:0000256" key="1">
    <source>
        <dbReference type="SAM" id="MobiDB-lite"/>
    </source>
</evidence>
<feature type="compositionally biased region" description="Low complexity" evidence="1">
    <location>
        <begin position="32"/>
        <end position="88"/>
    </location>
</feature>
<accession>A0ABU7UQC2</accession>
<feature type="region of interest" description="Disordered" evidence="1">
    <location>
        <begin position="32"/>
        <end position="98"/>
    </location>
</feature>
<gene>
    <name evidence="3" type="ORF">SJI18_14915</name>
</gene>
<evidence type="ECO:0000313" key="4">
    <source>
        <dbReference type="Proteomes" id="UP001498469"/>
    </source>
</evidence>
<evidence type="ECO:0008006" key="5">
    <source>
        <dbReference type="Google" id="ProtNLM"/>
    </source>
</evidence>
<name>A0ABU7UQC2_9CLOT</name>